<keyword evidence="4" id="KW-1185">Reference proteome</keyword>
<evidence type="ECO:0000313" key="4">
    <source>
        <dbReference type="Proteomes" id="UP000285768"/>
    </source>
</evidence>
<feature type="transmembrane region" description="Helical" evidence="1">
    <location>
        <begin position="286"/>
        <end position="304"/>
    </location>
</feature>
<evidence type="ECO:0000313" key="3">
    <source>
        <dbReference type="EMBL" id="QAB18606.1"/>
    </source>
</evidence>
<feature type="transmembrane region" description="Helical" evidence="1">
    <location>
        <begin position="78"/>
        <end position="98"/>
    </location>
</feature>
<feature type="transmembrane region" description="Helical" evidence="1">
    <location>
        <begin position="127"/>
        <end position="146"/>
    </location>
</feature>
<gene>
    <name evidence="3" type="ORF">Leucomu_12425</name>
</gene>
<feature type="transmembrane region" description="Helical" evidence="1">
    <location>
        <begin position="185"/>
        <end position="203"/>
    </location>
</feature>
<keyword evidence="1" id="KW-0472">Membrane</keyword>
<dbReference type="RefSeq" id="WP_128387410.1">
    <property type="nucleotide sequence ID" value="NZ_CP035037.1"/>
</dbReference>
<protein>
    <submittedName>
        <fullName evidence="3">DUF1624 domain-containing protein</fullName>
    </submittedName>
</protein>
<keyword evidence="1" id="KW-0812">Transmembrane</keyword>
<dbReference type="Proteomes" id="UP000285768">
    <property type="component" value="Chromosome"/>
</dbReference>
<evidence type="ECO:0000259" key="2">
    <source>
        <dbReference type="Pfam" id="PF07786"/>
    </source>
</evidence>
<organism evidence="3 4">
    <name type="scientific">Leucobacter muris</name>
    <dbReference type="NCBI Taxonomy" id="1935379"/>
    <lineage>
        <taxon>Bacteria</taxon>
        <taxon>Bacillati</taxon>
        <taxon>Actinomycetota</taxon>
        <taxon>Actinomycetes</taxon>
        <taxon>Micrococcales</taxon>
        <taxon>Microbacteriaceae</taxon>
        <taxon>Leucobacter</taxon>
    </lineage>
</organism>
<proteinExistence type="predicted"/>
<sequence>MRYVGVDLARFLAIVGMMAAHLVGFAVWDPAASQFALDAAEFTDTLTEGIAAPLFAVLGGLSSVFATRRLLREHRTGAAVAAVALRGALLVLIGLLLGMIENPVVVVLAYYGAAMMLVAPLIAARGWLIGAVAAVLGIAGGTWNSAARAALDVDGFEGRSVTFETFGDDWVEAVRALLLTGVYPAITWSVYLLVGALVGRLLVAGALRGRLGRVSAVLAGGGALLAVVAQLVSNLVISEPASFGLTGGAAAADPELLVESASGAPLAPELWAQLLATPHSGSPVDLLRTLGIAFAVIGLLVLLCDSGGRAGTAVARRAPGRLLDAVRAAGAAPLTIYALHVIATGWLLGPVMEDPGLLLDGLPWWTAGLGAFLLQLAGVLGIGAILSATGRRGPLEAVLSGAVRVAVRA</sequence>
<dbReference type="InterPro" id="IPR012429">
    <property type="entry name" value="HGSNAT_cat"/>
</dbReference>
<dbReference type="Pfam" id="PF07786">
    <property type="entry name" value="HGSNAT_cat"/>
    <property type="match status" value="1"/>
</dbReference>
<feature type="transmembrane region" description="Helical" evidence="1">
    <location>
        <begin position="104"/>
        <end position="122"/>
    </location>
</feature>
<feature type="transmembrane region" description="Helical" evidence="1">
    <location>
        <begin position="325"/>
        <end position="349"/>
    </location>
</feature>
<dbReference type="EMBL" id="CP035037">
    <property type="protein sequence ID" value="QAB18606.1"/>
    <property type="molecule type" value="Genomic_DNA"/>
</dbReference>
<reference evidence="3 4" key="1">
    <citation type="submission" date="2019-01" db="EMBL/GenBank/DDBJ databases">
        <title>Leucobacter muris sp. nov. isolated from the nose of a laboratory mouse.</title>
        <authorList>
            <person name="Benga L."/>
            <person name="Sproeer C."/>
            <person name="Schumann P."/>
            <person name="Verbarg S."/>
            <person name="Bunk B."/>
            <person name="Engelhardt E."/>
            <person name="Benten P.M."/>
            <person name="Sager M."/>
        </authorList>
    </citation>
    <scope>NUCLEOTIDE SEQUENCE [LARGE SCALE GENOMIC DNA]</scope>
    <source>
        <strain evidence="3 4">DSM 101948</strain>
    </source>
</reference>
<name>A0ABX5QHP4_9MICO</name>
<feature type="transmembrane region" description="Helical" evidence="1">
    <location>
        <begin position="7"/>
        <end position="28"/>
    </location>
</feature>
<keyword evidence="1" id="KW-1133">Transmembrane helix</keyword>
<feature type="transmembrane region" description="Helical" evidence="1">
    <location>
        <begin position="215"/>
        <end position="237"/>
    </location>
</feature>
<feature type="transmembrane region" description="Helical" evidence="1">
    <location>
        <begin position="48"/>
        <end position="66"/>
    </location>
</feature>
<feature type="transmembrane region" description="Helical" evidence="1">
    <location>
        <begin position="364"/>
        <end position="386"/>
    </location>
</feature>
<evidence type="ECO:0000256" key="1">
    <source>
        <dbReference type="SAM" id="Phobius"/>
    </source>
</evidence>
<accession>A0ABX5QHP4</accession>
<feature type="domain" description="Heparan-alpha-glucosaminide N-acetyltransferase catalytic" evidence="2">
    <location>
        <begin position="2"/>
        <end position="205"/>
    </location>
</feature>